<keyword evidence="3" id="KW-1185">Reference proteome</keyword>
<evidence type="ECO:0000313" key="3">
    <source>
        <dbReference type="Proteomes" id="UP000006055"/>
    </source>
</evidence>
<dbReference type="AlphaFoldDB" id="I4C1L6"/>
<organism evidence="2 3">
    <name type="scientific">Desulfomonile tiedjei (strain ATCC 49306 / DSM 6799 / DCB-1)</name>
    <dbReference type="NCBI Taxonomy" id="706587"/>
    <lineage>
        <taxon>Bacteria</taxon>
        <taxon>Pseudomonadati</taxon>
        <taxon>Thermodesulfobacteriota</taxon>
        <taxon>Desulfomonilia</taxon>
        <taxon>Desulfomonilales</taxon>
        <taxon>Desulfomonilaceae</taxon>
        <taxon>Desulfomonile</taxon>
    </lineage>
</organism>
<dbReference type="Proteomes" id="UP000006055">
    <property type="component" value="Chromosome"/>
</dbReference>
<name>I4C1L6_DESTA</name>
<gene>
    <name evidence="2" type="ordered locus">Desti_0731</name>
</gene>
<reference evidence="3" key="1">
    <citation type="submission" date="2012-06" db="EMBL/GenBank/DDBJ databases">
        <title>Complete sequence of chromosome of Desulfomonile tiedjei DSM 6799.</title>
        <authorList>
            <person name="Lucas S."/>
            <person name="Copeland A."/>
            <person name="Lapidus A."/>
            <person name="Glavina del Rio T."/>
            <person name="Dalin E."/>
            <person name="Tice H."/>
            <person name="Bruce D."/>
            <person name="Goodwin L."/>
            <person name="Pitluck S."/>
            <person name="Peters L."/>
            <person name="Ovchinnikova G."/>
            <person name="Zeytun A."/>
            <person name="Lu M."/>
            <person name="Kyrpides N."/>
            <person name="Mavromatis K."/>
            <person name="Ivanova N."/>
            <person name="Brettin T."/>
            <person name="Detter J.C."/>
            <person name="Han C."/>
            <person name="Larimer F."/>
            <person name="Land M."/>
            <person name="Hauser L."/>
            <person name="Markowitz V."/>
            <person name="Cheng J.-F."/>
            <person name="Hugenholtz P."/>
            <person name="Woyke T."/>
            <person name="Wu D."/>
            <person name="Spring S."/>
            <person name="Schroeder M."/>
            <person name="Brambilla E."/>
            <person name="Klenk H.-P."/>
            <person name="Eisen J.A."/>
        </authorList>
    </citation>
    <scope>NUCLEOTIDE SEQUENCE [LARGE SCALE GENOMIC DNA]</scope>
    <source>
        <strain evidence="3">ATCC 49306 / DSM 6799 / DCB-1</strain>
    </source>
</reference>
<dbReference type="STRING" id="706587.Desti_0731"/>
<keyword evidence="1" id="KW-0732">Signal</keyword>
<protein>
    <submittedName>
        <fullName evidence="2">Uncharacterized protein</fullName>
    </submittedName>
</protein>
<accession>I4C1L6</accession>
<feature type="chain" id="PRO_5003686894" evidence="1">
    <location>
        <begin position="22"/>
        <end position="217"/>
    </location>
</feature>
<evidence type="ECO:0000313" key="2">
    <source>
        <dbReference type="EMBL" id="AFM23457.1"/>
    </source>
</evidence>
<sequence length="217" mass="22723">MVRCAFFFSFILLIASVTVGASQGTPGAYQCSVPVLNHCAPSRPAPPITRTVQVDVPVPCVPICGPAMPHPSQPCAPPVCALSCPTQPVQVRVDVIVRPAGPQPCPPPKCENPPVFEPFFCQAAGMIRSLLVLPLCVGERLMGHPVPVAIPARPCPPPIPACGLATYPNMSNCPPHVQRAPAARPVECVIPARPVSKVAPCGPALIKPFPSHGNSLR</sequence>
<feature type="signal peptide" evidence="1">
    <location>
        <begin position="1"/>
        <end position="21"/>
    </location>
</feature>
<evidence type="ECO:0000256" key="1">
    <source>
        <dbReference type="SAM" id="SignalP"/>
    </source>
</evidence>
<dbReference type="EMBL" id="CP003360">
    <property type="protein sequence ID" value="AFM23457.1"/>
    <property type="molecule type" value="Genomic_DNA"/>
</dbReference>
<proteinExistence type="predicted"/>
<dbReference type="KEGG" id="dti:Desti_0731"/>
<dbReference type="HOGENOM" id="CLU_1254286_0_0_7"/>